<keyword evidence="12" id="KW-0813">Transport</keyword>
<dbReference type="GO" id="GO:0005886">
    <property type="term" value="C:plasma membrane"/>
    <property type="evidence" value="ECO:0007669"/>
    <property type="project" value="UniProtKB-SubCell"/>
</dbReference>
<keyword evidence="9 12" id="KW-0407">Ion channel</keyword>
<evidence type="ECO:0000256" key="9">
    <source>
        <dbReference type="ARBA" id="ARBA00023303"/>
    </source>
</evidence>
<comment type="function">
    <text evidence="12">Fluoride-specific ion channel. Important for reducing fluoride concentration in the cell, thus reducing its toxicity.</text>
</comment>
<gene>
    <name evidence="12 13" type="primary">crcB</name>
    <name evidence="12" type="synonym">fluC</name>
    <name evidence="13" type="ORF">F3N42_07070</name>
</gene>
<evidence type="ECO:0000256" key="8">
    <source>
        <dbReference type="ARBA" id="ARBA00023136"/>
    </source>
</evidence>
<dbReference type="Proteomes" id="UP000325372">
    <property type="component" value="Unassembled WGS sequence"/>
</dbReference>
<evidence type="ECO:0000313" key="13">
    <source>
        <dbReference type="EMBL" id="KAA9131929.1"/>
    </source>
</evidence>
<feature type="binding site" evidence="12">
    <location>
        <position position="82"/>
    </location>
    <ligand>
        <name>Na(+)</name>
        <dbReference type="ChEBI" id="CHEBI:29101"/>
        <note>structural</note>
    </ligand>
</feature>
<evidence type="ECO:0000256" key="10">
    <source>
        <dbReference type="ARBA" id="ARBA00035120"/>
    </source>
</evidence>
<evidence type="ECO:0000256" key="1">
    <source>
        <dbReference type="ARBA" id="ARBA00004651"/>
    </source>
</evidence>
<dbReference type="InterPro" id="IPR003691">
    <property type="entry name" value="FluC"/>
</dbReference>
<keyword evidence="3" id="KW-0997">Cell inner membrane</keyword>
<evidence type="ECO:0000256" key="2">
    <source>
        <dbReference type="ARBA" id="ARBA00022475"/>
    </source>
</evidence>
<keyword evidence="8 12" id="KW-0472">Membrane</keyword>
<keyword evidence="12" id="KW-0479">Metal-binding</keyword>
<dbReference type="NCBIfam" id="TIGR00494">
    <property type="entry name" value="crcB"/>
    <property type="match status" value="1"/>
</dbReference>
<evidence type="ECO:0000256" key="3">
    <source>
        <dbReference type="ARBA" id="ARBA00022519"/>
    </source>
</evidence>
<keyword evidence="4 12" id="KW-0812">Transmembrane</keyword>
<accession>A0A5N0TF96</accession>
<feature type="transmembrane region" description="Helical" evidence="12">
    <location>
        <begin position="42"/>
        <end position="59"/>
    </location>
</feature>
<evidence type="ECO:0000256" key="12">
    <source>
        <dbReference type="HAMAP-Rule" id="MF_00454"/>
    </source>
</evidence>
<name>A0A5N0TF96_9GAMM</name>
<keyword evidence="14" id="KW-1185">Reference proteome</keyword>
<comment type="caution">
    <text evidence="13">The sequence shown here is derived from an EMBL/GenBank/DDBJ whole genome shotgun (WGS) entry which is preliminary data.</text>
</comment>
<dbReference type="AlphaFoldDB" id="A0A5N0TF96"/>
<evidence type="ECO:0000256" key="11">
    <source>
        <dbReference type="ARBA" id="ARBA00035585"/>
    </source>
</evidence>
<comment type="similarity">
    <text evidence="10 12">Belongs to the fluoride channel Fluc/FEX (TC 1.A.43) family.</text>
</comment>
<dbReference type="PANTHER" id="PTHR28259:SF1">
    <property type="entry name" value="FLUORIDE EXPORT PROTEIN 1-RELATED"/>
    <property type="match status" value="1"/>
</dbReference>
<sequence length="132" mass="13764">MNALGVQLLAVAFGGAVGAGLRFLVGMGVHHWMGKGFPWGTLAVNIIGSALIGYCLVILPEQQGASPLPRLLLITGVLGGFTTYSAFSVETLQLFHAGQLQRAMLNVLVTVACCLAAVWVGHALARWLHGAA</sequence>
<evidence type="ECO:0000256" key="4">
    <source>
        <dbReference type="ARBA" id="ARBA00022692"/>
    </source>
</evidence>
<evidence type="ECO:0000313" key="14">
    <source>
        <dbReference type="Proteomes" id="UP000325372"/>
    </source>
</evidence>
<dbReference type="Pfam" id="PF02537">
    <property type="entry name" value="CRCB"/>
    <property type="match status" value="1"/>
</dbReference>
<feature type="binding site" evidence="12">
    <location>
        <position position="79"/>
    </location>
    <ligand>
        <name>Na(+)</name>
        <dbReference type="ChEBI" id="CHEBI:29101"/>
        <note>structural</note>
    </ligand>
</feature>
<organism evidence="13 14">
    <name type="scientific">Marinihelvus fidelis</name>
    <dbReference type="NCBI Taxonomy" id="2613842"/>
    <lineage>
        <taxon>Bacteria</taxon>
        <taxon>Pseudomonadati</taxon>
        <taxon>Pseudomonadota</taxon>
        <taxon>Gammaproteobacteria</taxon>
        <taxon>Chromatiales</taxon>
        <taxon>Wenzhouxiangellaceae</taxon>
        <taxon>Marinihelvus</taxon>
    </lineage>
</organism>
<evidence type="ECO:0000256" key="6">
    <source>
        <dbReference type="ARBA" id="ARBA00023053"/>
    </source>
</evidence>
<comment type="subcellular location">
    <subcellularLocation>
        <location evidence="1 12">Cell membrane</location>
        <topology evidence="1 12">Multi-pass membrane protein</topology>
    </subcellularLocation>
</comment>
<dbReference type="PANTHER" id="PTHR28259">
    <property type="entry name" value="FLUORIDE EXPORT PROTEIN 1-RELATED"/>
    <property type="match status" value="1"/>
</dbReference>
<feature type="transmembrane region" description="Helical" evidence="12">
    <location>
        <begin position="71"/>
        <end position="87"/>
    </location>
</feature>
<dbReference type="GO" id="GO:0062054">
    <property type="term" value="F:fluoride channel activity"/>
    <property type="evidence" value="ECO:0007669"/>
    <property type="project" value="UniProtKB-UniRule"/>
</dbReference>
<keyword evidence="2 12" id="KW-1003">Cell membrane</keyword>
<dbReference type="HAMAP" id="MF_00454">
    <property type="entry name" value="FluC"/>
    <property type="match status" value="1"/>
</dbReference>
<dbReference type="GO" id="GO:0140114">
    <property type="term" value="P:cellular detoxification of fluoride"/>
    <property type="evidence" value="ECO:0007669"/>
    <property type="project" value="UniProtKB-UniRule"/>
</dbReference>
<reference evidence="13 14" key="1">
    <citation type="submission" date="2019-09" db="EMBL/GenBank/DDBJ databases">
        <title>Wenzhouxiangella sp. Genome sequencing and assembly.</title>
        <authorList>
            <person name="Zhang R."/>
        </authorList>
    </citation>
    <scope>NUCLEOTIDE SEQUENCE [LARGE SCALE GENOMIC DNA]</scope>
    <source>
        <strain evidence="13 14">W260</strain>
    </source>
</reference>
<proteinExistence type="inferred from homology"/>
<evidence type="ECO:0000256" key="7">
    <source>
        <dbReference type="ARBA" id="ARBA00023065"/>
    </source>
</evidence>
<keyword evidence="5 12" id="KW-1133">Transmembrane helix</keyword>
<dbReference type="GO" id="GO:0046872">
    <property type="term" value="F:metal ion binding"/>
    <property type="evidence" value="ECO:0007669"/>
    <property type="project" value="UniProtKB-KW"/>
</dbReference>
<comment type="catalytic activity">
    <reaction evidence="11">
        <text>fluoride(in) = fluoride(out)</text>
        <dbReference type="Rhea" id="RHEA:76159"/>
        <dbReference type="ChEBI" id="CHEBI:17051"/>
    </reaction>
    <physiologicalReaction direction="left-to-right" evidence="11">
        <dbReference type="Rhea" id="RHEA:76160"/>
    </physiologicalReaction>
</comment>
<feature type="transmembrane region" description="Helical" evidence="12">
    <location>
        <begin position="107"/>
        <end position="128"/>
    </location>
</feature>
<comment type="activity regulation">
    <text evidence="12">Na(+) is not transported, but it plays an essential structural role and its presence is essential for fluoride channel function.</text>
</comment>
<protein>
    <recommendedName>
        <fullName evidence="12">Fluoride-specific ion channel FluC</fullName>
    </recommendedName>
</protein>
<keyword evidence="7 12" id="KW-0406">Ion transport</keyword>
<dbReference type="RefSeq" id="WP_150863719.1">
    <property type="nucleotide sequence ID" value="NZ_VYXP01000004.1"/>
</dbReference>
<keyword evidence="6 12" id="KW-0915">Sodium</keyword>
<dbReference type="EMBL" id="VYXP01000004">
    <property type="protein sequence ID" value="KAA9131929.1"/>
    <property type="molecule type" value="Genomic_DNA"/>
</dbReference>
<evidence type="ECO:0000256" key="5">
    <source>
        <dbReference type="ARBA" id="ARBA00022989"/>
    </source>
</evidence>